<evidence type="ECO:0000313" key="1">
    <source>
        <dbReference type="EMBL" id="KAI3747018.1"/>
    </source>
</evidence>
<reference evidence="1 2" key="2">
    <citation type="journal article" date="2022" name="Mol. Ecol. Resour.">
        <title>The genomes of chicory, endive, great burdock and yacon provide insights into Asteraceae paleo-polyploidization history and plant inulin production.</title>
        <authorList>
            <person name="Fan W."/>
            <person name="Wang S."/>
            <person name="Wang H."/>
            <person name="Wang A."/>
            <person name="Jiang F."/>
            <person name="Liu H."/>
            <person name="Zhao H."/>
            <person name="Xu D."/>
            <person name="Zhang Y."/>
        </authorList>
    </citation>
    <scope>NUCLEOTIDE SEQUENCE [LARGE SCALE GENOMIC DNA]</scope>
    <source>
        <strain evidence="2">cv. Niubang</strain>
    </source>
</reference>
<organism evidence="1 2">
    <name type="scientific">Arctium lappa</name>
    <name type="common">Greater burdock</name>
    <name type="synonym">Lappa major</name>
    <dbReference type="NCBI Taxonomy" id="4217"/>
    <lineage>
        <taxon>Eukaryota</taxon>
        <taxon>Viridiplantae</taxon>
        <taxon>Streptophyta</taxon>
        <taxon>Embryophyta</taxon>
        <taxon>Tracheophyta</taxon>
        <taxon>Spermatophyta</taxon>
        <taxon>Magnoliopsida</taxon>
        <taxon>eudicotyledons</taxon>
        <taxon>Gunneridae</taxon>
        <taxon>Pentapetalae</taxon>
        <taxon>asterids</taxon>
        <taxon>campanulids</taxon>
        <taxon>Asterales</taxon>
        <taxon>Asteraceae</taxon>
        <taxon>Carduoideae</taxon>
        <taxon>Cardueae</taxon>
        <taxon>Arctiinae</taxon>
        <taxon>Arctium</taxon>
    </lineage>
</organism>
<dbReference type="Proteomes" id="UP001055879">
    <property type="component" value="Linkage Group LG03"/>
</dbReference>
<proteinExistence type="predicted"/>
<evidence type="ECO:0000313" key="2">
    <source>
        <dbReference type="Proteomes" id="UP001055879"/>
    </source>
</evidence>
<name>A0ACB9DL01_ARCLA</name>
<accession>A0ACB9DL01</accession>
<keyword evidence="2" id="KW-1185">Reference proteome</keyword>
<protein>
    <submittedName>
        <fullName evidence="1">Uncharacterized protein</fullName>
    </submittedName>
</protein>
<dbReference type="EMBL" id="CM042049">
    <property type="protein sequence ID" value="KAI3747018.1"/>
    <property type="molecule type" value="Genomic_DNA"/>
</dbReference>
<comment type="caution">
    <text evidence="1">The sequence shown here is derived from an EMBL/GenBank/DDBJ whole genome shotgun (WGS) entry which is preliminary data.</text>
</comment>
<sequence length="263" mass="29135">MGGVAVLHPQDYVKDHRDDFFSIPVKSRRKPSVNYSTSTPILTKSEGCKRSPPSGVRKNNKTTTMVSDPPTKNLIMGQVKILKRVESLDESSSTVLKDVNDSTSTPPKDVDRDRKISNLISSECMMRNPEAGFSGMESVFSGRKRSPPSGVRKNNKTITMVSDPPAKNLVMGQVKILKRVEALDESSLTVWKDANDSTSTPPKDVVDRDRKVSRELNGGRRVLPAKKKVEKENKKIEGLKVDDFALSSTDRLGPDLEIVPKQM</sequence>
<reference evidence="2" key="1">
    <citation type="journal article" date="2022" name="Mol. Ecol. Resour.">
        <title>The genomes of chicory, endive, great burdock and yacon provide insights into Asteraceae palaeo-polyploidization history and plant inulin production.</title>
        <authorList>
            <person name="Fan W."/>
            <person name="Wang S."/>
            <person name="Wang H."/>
            <person name="Wang A."/>
            <person name="Jiang F."/>
            <person name="Liu H."/>
            <person name="Zhao H."/>
            <person name="Xu D."/>
            <person name="Zhang Y."/>
        </authorList>
    </citation>
    <scope>NUCLEOTIDE SEQUENCE [LARGE SCALE GENOMIC DNA]</scope>
    <source>
        <strain evidence="2">cv. Niubang</strain>
    </source>
</reference>
<gene>
    <name evidence="1" type="ORF">L6452_09460</name>
</gene>